<organism evidence="1 2">
    <name type="scientific">Melia azedarach</name>
    <name type="common">Chinaberry tree</name>
    <dbReference type="NCBI Taxonomy" id="155640"/>
    <lineage>
        <taxon>Eukaryota</taxon>
        <taxon>Viridiplantae</taxon>
        <taxon>Streptophyta</taxon>
        <taxon>Embryophyta</taxon>
        <taxon>Tracheophyta</taxon>
        <taxon>Spermatophyta</taxon>
        <taxon>Magnoliopsida</taxon>
        <taxon>eudicotyledons</taxon>
        <taxon>Gunneridae</taxon>
        <taxon>Pentapetalae</taxon>
        <taxon>rosids</taxon>
        <taxon>malvids</taxon>
        <taxon>Sapindales</taxon>
        <taxon>Meliaceae</taxon>
        <taxon>Melia</taxon>
    </lineage>
</organism>
<gene>
    <name evidence="1" type="ORF">OWV82_018640</name>
</gene>
<reference evidence="1 2" key="1">
    <citation type="journal article" date="2023" name="Science">
        <title>Complex scaffold remodeling in plant triterpene biosynthesis.</title>
        <authorList>
            <person name="De La Pena R."/>
            <person name="Hodgson H."/>
            <person name="Liu J.C."/>
            <person name="Stephenson M.J."/>
            <person name="Martin A.C."/>
            <person name="Owen C."/>
            <person name="Harkess A."/>
            <person name="Leebens-Mack J."/>
            <person name="Jimenez L.E."/>
            <person name="Osbourn A."/>
            <person name="Sattely E.S."/>
        </authorList>
    </citation>
    <scope>NUCLEOTIDE SEQUENCE [LARGE SCALE GENOMIC DNA]</scope>
    <source>
        <strain evidence="2">cv. JPN11</strain>
        <tissue evidence="1">Leaf</tissue>
    </source>
</reference>
<dbReference type="Proteomes" id="UP001164539">
    <property type="component" value="Chromosome 10"/>
</dbReference>
<evidence type="ECO:0000313" key="1">
    <source>
        <dbReference type="EMBL" id="KAJ4708745.1"/>
    </source>
</evidence>
<protein>
    <submittedName>
        <fullName evidence="1">Damaged dna-binding 2, putative isoform 2</fullName>
    </submittedName>
</protein>
<dbReference type="EMBL" id="CM051403">
    <property type="protein sequence ID" value="KAJ4708745.1"/>
    <property type="molecule type" value="Genomic_DNA"/>
</dbReference>
<evidence type="ECO:0000313" key="2">
    <source>
        <dbReference type="Proteomes" id="UP001164539"/>
    </source>
</evidence>
<accession>A0ACC1XBQ6</accession>
<proteinExistence type="predicted"/>
<name>A0ACC1XBQ6_MELAZ</name>
<keyword evidence="1" id="KW-0238">DNA-binding</keyword>
<keyword evidence="2" id="KW-1185">Reference proteome</keyword>
<comment type="caution">
    <text evidence="1">The sequence shown here is derived from an EMBL/GenBank/DDBJ whole genome shotgun (WGS) entry which is preliminary data.</text>
</comment>
<sequence length="255" mass="27721">MSIAFERNNGSSIQRLRCGSLYESPEAKAFTGDRRFPVEGDEGSSSSSSLGRNSDVSGGSSDGDEDSNEAEVQSSYKGPLDTLDALEVVLPIKTGISKFYNGKSKSFTSLADASSALSIKDLAKPEDPYTRKRKNLLAHNNFLGKNHISHFRSNVNWTSKKLANSGRNTLAMGMTMKSTWINDKEDSNSMSLSHSHQLPPLHPQCKRDPGNGSPPSPPRRSTPCRSFSLSDLQFAAATNQNITGLSFHGEERFSA</sequence>